<dbReference type="AlphaFoldDB" id="A0A6G1FTW9"/>
<dbReference type="InterPro" id="IPR010730">
    <property type="entry name" value="HET"/>
</dbReference>
<accession>A0A6G1FTW9</accession>
<dbReference type="PANTHER" id="PTHR24148">
    <property type="entry name" value="ANKYRIN REPEAT DOMAIN-CONTAINING PROTEIN 39 HOMOLOG-RELATED"/>
    <property type="match status" value="1"/>
</dbReference>
<dbReference type="EMBL" id="ML975174">
    <property type="protein sequence ID" value="KAF1809214.1"/>
    <property type="molecule type" value="Genomic_DNA"/>
</dbReference>
<gene>
    <name evidence="3 5" type="ORF">P152DRAFT_516830</name>
</gene>
<evidence type="ECO:0000313" key="4">
    <source>
        <dbReference type="Proteomes" id="UP000504638"/>
    </source>
</evidence>
<evidence type="ECO:0000313" key="5">
    <source>
        <dbReference type="RefSeq" id="XP_033530845.1"/>
    </source>
</evidence>
<dbReference type="RefSeq" id="XP_033530845.1">
    <property type="nucleotide sequence ID" value="XM_033682972.1"/>
</dbReference>
<dbReference type="Pfam" id="PF06985">
    <property type="entry name" value="HET"/>
    <property type="match status" value="1"/>
</dbReference>
<dbReference type="GeneID" id="54423542"/>
<reference evidence="3 5" key="1">
    <citation type="submission" date="2020-01" db="EMBL/GenBank/DDBJ databases">
        <authorList>
            <consortium name="DOE Joint Genome Institute"/>
            <person name="Haridas S."/>
            <person name="Albert R."/>
            <person name="Binder M."/>
            <person name="Bloem J."/>
            <person name="Labutti K."/>
            <person name="Salamov A."/>
            <person name="Andreopoulos B."/>
            <person name="Baker S.E."/>
            <person name="Barry K."/>
            <person name="Bills G."/>
            <person name="Bluhm B.H."/>
            <person name="Cannon C."/>
            <person name="Castanera R."/>
            <person name="Culley D.E."/>
            <person name="Daum C."/>
            <person name="Ezra D."/>
            <person name="Gonzalez J.B."/>
            <person name="Henrissat B."/>
            <person name="Kuo A."/>
            <person name="Liang C."/>
            <person name="Lipzen A."/>
            <person name="Lutzoni F."/>
            <person name="Magnuson J."/>
            <person name="Mondo S."/>
            <person name="Nolan M."/>
            <person name="Ohm R."/>
            <person name="Pangilinan J."/>
            <person name="Park H.-J."/>
            <person name="Ramirez L."/>
            <person name="Alfaro M."/>
            <person name="Sun H."/>
            <person name="Tritt A."/>
            <person name="Yoshinaga Y."/>
            <person name="Zwiers L.-H."/>
            <person name="Turgeon B.G."/>
            <person name="Goodwin S.B."/>
            <person name="Spatafora J.W."/>
            <person name="Crous P.W."/>
            <person name="Grigoriev I.V."/>
        </authorList>
    </citation>
    <scope>NUCLEOTIDE SEQUENCE</scope>
    <source>
        <strain evidence="3 5">CBS 781.70</strain>
    </source>
</reference>
<evidence type="ECO:0000259" key="2">
    <source>
        <dbReference type="Pfam" id="PF06985"/>
    </source>
</evidence>
<feature type="compositionally biased region" description="Low complexity" evidence="1">
    <location>
        <begin position="132"/>
        <end position="151"/>
    </location>
</feature>
<dbReference type="OrthoDB" id="2157530at2759"/>
<name>A0A6G1FTW9_9PEZI</name>
<evidence type="ECO:0000256" key="1">
    <source>
        <dbReference type="SAM" id="MobiDB-lite"/>
    </source>
</evidence>
<protein>
    <recommendedName>
        <fullName evidence="2">Heterokaryon incompatibility domain-containing protein</fullName>
    </recommendedName>
</protein>
<dbReference type="InterPro" id="IPR052895">
    <property type="entry name" value="HetReg/Transcr_Mod"/>
</dbReference>
<dbReference type="Proteomes" id="UP000504638">
    <property type="component" value="Unplaced"/>
</dbReference>
<sequence>MSKSGDQEAGQSRQLVLGSLVSLQGFIMLIAAEIKDSGDQNSRQERGNCHCDTIIDFQGVVALISCILEGLVEIGKSDKAGVGTEVGNKNCVGRSYLQPGIEQQSSPVQMSLKAKLLPHGWRKPTSNLQHEPSNPQPSGLQPSSSQSQLNLDPEHTRVDPAFDDECAWPRRLLHISTLTSYPWRPGNIYGGKEQPQYHAITYTWGRWQLSPDSHPSITALDFGTPWKIPRVDPARFTKEQFVNLIRSLPSSHRKGMSGAYYDVPVEFVWLDVACIDQRNGSREKELEVGRQAAIFKGAHSVYAWLHEFENAEVEKIFAQFCKGYRFLSASEDYVKGLSSGLQKSGKAAVLEELDAPDWGFDLRKARAMADWRGLSFEPDVPAAILPETIAHDPQLATMNEMVKNLTKQSGMFTRSGKPPKKVQEPKPTVDDLVDLLDLARDLKQCICTMIESMESFAKEPWFSSLWTLQEAYLRSDAHLRDRDGQPWIKRISKWSDFTVLSDFTDFIDEVGQTLDASFFRDVRPAQALRTCLENSGCMELRARLPTILLRASQKRTVKTKRANDRVYGIMQVFNLKLGRSAPDCPPDREFDLNDLQDQLGAALIAKSPIMSQMFFHTKPVPPGKGWRIGPHVGIPKLASRMDAFLTDEADIGARIDSRTEVSVTTVGGTIVGDTVVGRTVVGYFSGPTCNMTALHQTLIGFGPKIDASFEFDELSPFDMSQDGSKIEALLLGICSQGSRPTTAVCLLLSPSADATPVTEWKRQGLMFWDLEDPVIRNLDQGQREMMQGVGRQWQHRIGTFG</sequence>
<dbReference type="PANTHER" id="PTHR24148:SF64">
    <property type="entry name" value="HETEROKARYON INCOMPATIBILITY DOMAIN-CONTAINING PROTEIN"/>
    <property type="match status" value="1"/>
</dbReference>
<proteinExistence type="predicted"/>
<reference evidence="5" key="2">
    <citation type="submission" date="2020-04" db="EMBL/GenBank/DDBJ databases">
        <authorList>
            <consortium name="NCBI Genome Project"/>
        </authorList>
    </citation>
    <scope>NUCLEOTIDE SEQUENCE</scope>
    <source>
        <strain evidence="5">CBS 781.70</strain>
    </source>
</reference>
<feature type="region of interest" description="Disordered" evidence="1">
    <location>
        <begin position="121"/>
        <end position="156"/>
    </location>
</feature>
<feature type="domain" description="Heterokaryon incompatibility" evidence="2">
    <location>
        <begin position="197"/>
        <end position="315"/>
    </location>
</feature>
<keyword evidence="4" id="KW-1185">Reference proteome</keyword>
<reference evidence="5" key="3">
    <citation type="submission" date="2025-04" db="UniProtKB">
        <authorList>
            <consortium name="RefSeq"/>
        </authorList>
    </citation>
    <scope>IDENTIFICATION</scope>
    <source>
        <strain evidence="5">CBS 781.70</strain>
    </source>
</reference>
<organism evidence="3">
    <name type="scientific">Eremomyces bilateralis CBS 781.70</name>
    <dbReference type="NCBI Taxonomy" id="1392243"/>
    <lineage>
        <taxon>Eukaryota</taxon>
        <taxon>Fungi</taxon>
        <taxon>Dikarya</taxon>
        <taxon>Ascomycota</taxon>
        <taxon>Pezizomycotina</taxon>
        <taxon>Dothideomycetes</taxon>
        <taxon>Dothideomycetes incertae sedis</taxon>
        <taxon>Eremomycetales</taxon>
        <taxon>Eremomycetaceae</taxon>
        <taxon>Eremomyces</taxon>
    </lineage>
</organism>
<evidence type="ECO:0000313" key="3">
    <source>
        <dbReference type="EMBL" id="KAF1809214.1"/>
    </source>
</evidence>